<protein>
    <submittedName>
        <fullName evidence="2">Uncharacterized protein</fullName>
    </submittedName>
</protein>
<dbReference type="SUPFAM" id="SSF57845">
    <property type="entry name" value="B-box zinc-binding domain"/>
    <property type="match status" value="1"/>
</dbReference>
<reference evidence="3" key="3">
    <citation type="submission" date="2020-03" db="EMBL/GenBank/DDBJ databases">
        <title>A mixture of massive structural variations and highly conserved coding sequences in Ustilaginoidea virens genome.</title>
        <authorList>
            <person name="Zhang K."/>
            <person name="Zhao Z."/>
            <person name="Zhang Z."/>
            <person name="Li Y."/>
            <person name="Hsiang T."/>
            <person name="Sun W."/>
        </authorList>
    </citation>
    <scope>NUCLEOTIDE SEQUENCE</scope>
    <source>
        <strain evidence="3">UV-8b</strain>
    </source>
</reference>
<dbReference type="STRING" id="1159556.A0A063C1V2"/>
<feature type="region of interest" description="Disordered" evidence="1">
    <location>
        <begin position="46"/>
        <end position="73"/>
    </location>
</feature>
<dbReference type="OrthoDB" id="5407799at2759"/>
<evidence type="ECO:0000313" key="5">
    <source>
        <dbReference type="Proteomes" id="UP000054053"/>
    </source>
</evidence>
<evidence type="ECO:0000256" key="1">
    <source>
        <dbReference type="SAM" id="MobiDB-lite"/>
    </source>
</evidence>
<dbReference type="GeneID" id="66061902"/>
<evidence type="ECO:0000313" key="2">
    <source>
        <dbReference type="EMBL" id="GAO19119.1"/>
    </source>
</evidence>
<feature type="compositionally biased region" description="Low complexity" evidence="1">
    <location>
        <begin position="53"/>
        <end position="64"/>
    </location>
</feature>
<evidence type="ECO:0000313" key="4">
    <source>
        <dbReference type="Proteomes" id="UP000027002"/>
    </source>
</evidence>
<dbReference type="HOGENOM" id="CLU_037982_1_0_1"/>
<gene>
    <name evidence="3" type="ORF">UV8b_01124</name>
    <name evidence="2" type="ORF">UVI_02036100</name>
</gene>
<dbReference type="PANTHER" id="PTHR46603:SF1">
    <property type="entry name" value="ABSCISSION_NOCUT CHECKPOINT REGULATOR"/>
    <property type="match status" value="1"/>
</dbReference>
<dbReference type="Pfam" id="PF22586">
    <property type="entry name" value="ANCHR-like_BBOX"/>
    <property type="match status" value="1"/>
</dbReference>
<dbReference type="EMBL" id="BBTG02000019">
    <property type="protein sequence ID" value="GAO19119.1"/>
    <property type="molecule type" value="Genomic_DNA"/>
</dbReference>
<accession>A0A063C1V2</accession>
<keyword evidence="4" id="KW-1185">Reference proteome</keyword>
<dbReference type="AlphaFoldDB" id="A0A063C1V2"/>
<dbReference type="Proteomes" id="UP000054053">
    <property type="component" value="Unassembled WGS sequence"/>
</dbReference>
<dbReference type="Proteomes" id="UP000027002">
    <property type="component" value="Chromosome 1"/>
</dbReference>
<dbReference type="KEGG" id="uvi:66061902"/>
<reference evidence="5" key="2">
    <citation type="journal article" date="2016" name="Genome Announc.">
        <title>Genome sequence of Ustilaginoidea virens IPU010, a rice pathogenic fungus causing false smut.</title>
        <authorList>
            <person name="Kumagai T."/>
            <person name="Ishii T."/>
            <person name="Terai G."/>
            <person name="Umemura M."/>
            <person name="Machida M."/>
            <person name="Asai K."/>
        </authorList>
    </citation>
    <scope>NUCLEOTIDE SEQUENCE [LARGE SCALE GENOMIC DNA]</scope>
    <source>
        <strain evidence="5">IPU010</strain>
    </source>
</reference>
<sequence length="280" mass="30284">MPDDKALLERLRALGGASTSPVQIDVMERAKSPTSGDVLAARFRLLRSKADSPAPRQRQPLPAQDTNAPETTADDVDAVFKTDDNALEEMLAIGPPAEPQDVTALLDQLCASVPADVSHVCETDHSDVDQASQEVDDVIAQCKEEAELDSNPGETGDVPPFELPSAPETAPSCAAIDDILVRMAALRSVFTLPSVPTSRPSKPAKFSKLTSRTRYTDDDMKSWCTVCLEDATLRCIGCEDVYCARCWREMHVGEAAHFDHPSHRAVELAKDDDKEVALGA</sequence>
<evidence type="ECO:0000313" key="3">
    <source>
        <dbReference type="EMBL" id="QUC16883.1"/>
    </source>
</evidence>
<reference evidence="2" key="1">
    <citation type="journal article" date="2016" name="Genome Announc.">
        <title>Genome Sequence of Ustilaginoidea virens IPU010, a Rice Pathogenic Fungus Causing False Smut.</title>
        <authorList>
            <person name="Kumagai T."/>
            <person name="Ishii T."/>
            <person name="Terai G."/>
            <person name="Umemura M."/>
            <person name="Machida M."/>
            <person name="Asai K."/>
        </authorList>
    </citation>
    <scope>NUCLEOTIDE SEQUENCE [LARGE SCALE GENOMIC DNA]</scope>
    <source>
        <strain evidence="2">IPU010</strain>
    </source>
</reference>
<dbReference type="EMBL" id="CP072753">
    <property type="protein sequence ID" value="QUC16883.1"/>
    <property type="molecule type" value="Genomic_DNA"/>
</dbReference>
<organism evidence="2 5">
    <name type="scientific">Ustilaginoidea virens</name>
    <name type="common">Rice false smut fungus</name>
    <name type="synonym">Villosiclava virens</name>
    <dbReference type="NCBI Taxonomy" id="1159556"/>
    <lineage>
        <taxon>Eukaryota</taxon>
        <taxon>Fungi</taxon>
        <taxon>Dikarya</taxon>
        <taxon>Ascomycota</taxon>
        <taxon>Pezizomycotina</taxon>
        <taxon>Sordariomycetes</taxon>
        <taxon>Hypocreomycetidae</taxon>
        <taxon>Hypocreales</taxon>
        <taxon>Clavicipitaceae</taxon>
        <taxon>Ustilaginoidea</taxon>
    </lineage>
</organism>
<dbReference type="PANTHER" id="PTHR46603">
    <property type="entry name" value="ABSCISSION/NOCUT CHECKPOINT REGULATOR"/>
    <property type="match status" value="1"/>
</dbReference>
<proteinExistence type="predicted"/>
<name>A0A063C1V2_USTVR</name>
<dbReference type="RefSeq" id="XP_042994556.1">
    <property type="nucleotide sequence ID" value="XM_043138622.1"/>
</dbReference>